<dbReference type="RefSeq" id="WP_262065234.1">
    <property type="nucleotide sequence ID" value="NZ_JAMXOD010000003.1"/>
</dbReference>
<dbReference type="CDD" id="cd06261">
    <property type="entry name" value="TM_PBP2"/>
    <property type="match status" value="1"/>
</dbReference>
<keyword evidence="5 7" id="KW-1133">Transmembrane helix</keyword>
<feature type="transmembrane region" description="Helical" evidence="7">
    <location>
        <begin position="12"/>
        <end position="41"/>
    </location>
</feature>
<comment type="similarity">
    <text evidence="7">Belongs to the binding-protein-dependent transport system permease family.</text>
</comment>
<sequence>MNRRNGKRKKTVGLIFMLPSLIGVICILVIPYINVIFYAFINVWNRKFVGFDNFKRVILNDSFQLAAYNSLKFIVTCIPILLVLSLIIAVYLHEHVAAITNTFKSIFLFPLSIPVVSIVLLWRLLFDDQGFLNGIFNTFSIKGVDWINSKYSFGILVFSYLWKNLGYSIVLWLAGLSTIPKQIYEAARVDGAGDKECFCYITLPNLRSTLFVTMVISIINSFKIFREAYLLAGDYPNKSIYMLQHLFNNWFRDLDIEKMSAGATLLSIILLVPIVALYKCWNTKE</sequence>
<feature type="transmembrane region" description="Helical" evidence="7">
    <location>
        <begin position="73"/>
        <end position="93"/>
    </location>
</feature>
<dbReference type="Gene3D" id="1.10.3720.10">
    <property type="entry name" value="MetI-like"/>
    <property type="match status" value="1"/>
</dbReference>
<feature type="domain" description="ABC transmembrane type-1" evidence="8">
    <location>
        <begin position="67"/>
        <end position="277"/>
    </location>
</feature>
<evidence type="ECO:0000256" key="3">
    <source>
        <dbReference type="ARBA" id="ARBA00022475"/>
    </source>
</evidence>
<protein>
    <submittedName>
        <fullName evidence="9">Sugar ABC transporter permease</fullName>
    </submittedName>
</protein>
<dbReference type="Pfam" id="PF00528">
    <property type="entry name" value="BPD_transp_1"/>
    <property type="match status" value="1"/>
</dbReference>
<feature type="transmembrane region" description="Helical" evidence="7">
    <location>
        <begin position="105"/>
        <end position="125"/>
    </location>
</feature>
<feature type="transmembrane region" description="Helical" evidence="7">
    <location>
        <begin position="259"/>
        <end position="278"/>
    </location>
</feature>
<evidence type="ECO:0000313" key="10">
    <source>
        <dbReference type="Proteomes" id="UP001523566"/>
    </source>
</evidence>
<evidence type="ECO:0000256" key="4">
    <source>
        <dbReference type="ARBA" id="ARBA00022692"/>
    </source>
</evidence>
<evidence type="ECO:0000259" key="8">
    <source>
        <dbReference type="PROSITE" id="PS50928"/>
    </source>
</evidence>
<proteinExistence type="inferred from homology"/>
<evidence type="ECO:0000313" key="9">
    <source>
        <dbReference type="EMBL" id="MCP1101452.1"/>
    </source>
</evidence>
<dbReference type="PANTHER" id="PTHR30193:SF37">
    <property type="entry name" value="INNER MEMBRANE ABC TRANSPORTER PERMEASE PROTEIN YCJO"/>
    <property type="match status" value="1"/>
</dbReference>
<accession>A0ABT1EAB9</accession>
<comment type="subcellular location">
    <subcellularLocation>
        <location evidence="1 7">Cell membrane</location>
        <topology evidence="1 7">Multi-pass membrane protein</topology>
    </subcellularLocation>
</comment>
<dbReference type="EMBL" id="JAMZFW010000003">
    <property type="protein sequence ID" value="MCP1101452.1"/>
    <property type="molecule type" value="Genomic_DNA"/>
</dbReference>
<dbReference type="SUPFAM" id="SSF161098">
    <property type="entry name" value="MetI-like"/>
    <property type="match status" value="1"/>
</dbReference>
<evidence type="ECO:0000256" key="5">
    <source>
        <dbReference type="ARBA" id="ARBA00022989"/>
    </source>
</evidence>
<evidence type="ECO:0000256" key="2">
    <source>
        <dbReference type="ARBA" id="ARBA00022448"/>
    </source>
</evidence>
<evidence type="ECO:0000256" key="6">
    <source>
        <dbReference type="ARBA" id="ARBA00023136"/>
    </source>
</evidence>
<dbReference type="Proteomes" id="UP001523566">
    <property type="component" value="Unassembled WGS sequence"/>
</dbReference>
<dbReference type="PANTHER" id="PTHR30193">
    <property type="entry name" value="ABC TRANSPORTER PERMEASE PROTEIN"/>
    <property type="match status" value="1"/>
</dbReference>
<dbReference type="PROSITE" id="PS50928">
    <property type="entry name" value="ABC_TM1"/>
    <property type="match status" value="1"/>
</dbReference>
<dbReference type="InterPro" id="IPR000515">
    <property type="entry name" value="MetI-like"/>
</dbReference>
<reference evidence="9 10" key="1">
    <citation type="journal article" date="2022" name="Genome Biol. Evol.">
        <title>Host diet, physiology and behaviors set the stage for Lachnospiraceae cladogenesis.</title>
        <authorList>
            <person name="Vera-Ponce De Leon A."/>
            <person name="Schneider M."/>
            <person name="Jahnes B.C."/>
            <person name="Sadowski V."/>
            <person name="Camuy-Velez L.A."/>
            <person name="Duan J."/>
            <person name="Sabree Z.L."/>
        </authorList>
    </citation>
    <scope>NUCLEOTIDE SEQUENCE [LARGE SCALE GENOMIC DNA]</scope>
    <source>
        <strain evidence="9 10">PAL113</strain>
    </source>
</reference>
<gene>
    <name evidence="9" type="ORF">NK125_03365</name>
</gene>
<comment type="caution">
    <text evidence="9">The sequence shown here is derived from an EMBL/GenBank/DDBJ whole genome shotgun (WGS) entry which is preliminary data.</text>
</comment>
<keyword evidence="2 7" id="KW-0813">Transport</keyword>
<evidence type="ECO:0000256" key="7">
    <source>
        <dbReference type="RuleBase" id="RU363032"/>
    </source>
</evidence>
<dbReference type="InterPro" id="IPR051393">
    <property type="entry name" value="ABC_transporter_permease"/>
</dbReference>
<name>A0ABT1EAB9_9FIRM</name>
<organism evidence="9 10">
    <name type="scientific">Aequitasia blattaphilus</name>
    <dbReference type="NCBI Taxonomy" id="2949332"/>
    <lineage>
        <taxon>Bacteria</taxon>
        <taxon>Bacillati</taxon>
        <taxon>Bacillota</taxon>
        <taxon>Clostridia</taxon>
        <taxon>Lachnospirales</taxon>
        <taxon>Lachnospiraceae</taxon>
        <taxon>Aequitasia</taxon>
    </lineage>
</organism>
<keyword evidence="10" id="KW-1185">Reference proteome</keyword>
<feature type="transmembrane region" description="Helical" evidence="7">
    <location>
        <begin position="153"/>
        <end position="176"/>
    </location>
</feature>
<keyword evidence="6 7" id="KW-0472">Membrane</keyword>
<dbReference type="InterPro" id="IPR035906">
    <property type="entry name" value="MetI-like_sf"/>
</dbReference>
<evidence type="ECO:0000256" key="1">
    <source>
        <dbReference type="ARBA" id="ARBA00004651"/>
    </source>
</evidence>
<feature type="transmembrane region" description="Helical" evidence="7">
    <location>
        <begin position="197"/>
        <end position="219"/>
    </location>
</feature>
<keyword evidence="3" id="KW-1003">Cell membrane</keyword>
<keyword evidence="4 7" id="KW-0812">Transmembrane</keyword>